<evidence type="ECO:0000313" key="2">
    <source>
        <dbReference type="EMBL" id="KYN07765.1"/>
    </source>
</evidence>
<sequence length="158" mass="17747">MVLVREFTSIFISTRRQLFTLAAEVVNHSANSLTEYEGAIKRGGVSFRGMSRREAGRLRSRSLAPSLLSCSTPVDRRIKEDAPVETVRDLKRARTEDTPPVYTANVGSNSSWLVATKSIPHSQISSKSRECFSRYLFISYVYLAFNAICFKSTLMTLI</sequence>
<feature type="transmembrane region" description="Helical" evidence="1">
    <location>
        <begin position="135"/>
        <end position="154"/>
    </location>
</feature>
<protein>
    <submittedName>
        <fullName evidence="2">Uncharacterized protein</fullName>
    </submittedName>
</protein>
<dbReference type="AlphaFoldDB" id="A0A195D4D8"/>
<keyword evidence="3" id="KW-1185">Reference proteome</keyword>
<keyword evidence="1" id="KW-0812">Transmembrane</keyword>
<dbReference type="Proteomes" id="UP000078542">
    <property type="component" value="Unassembled WGS sequence"/>
</dbReference>
<gene>
    <name evidence="2" type="ORF">ALC62_01276</name>
</gene>
<keyword evidence="1" id="KW-1133">Transmembrane helix</keyword>
<reference evidence="2 3" key="1">
    <citation type="submission" date="2016-03" db="EMBL/GenBank/DDBJ databases">
        <title>Cyphomyrmex costatus WGS genome.</title>
        <authorList>
            <person name="Nygaard S."/>
            <person name="Hu H."/>
            <person name="Boomsma J."/>
            <person name="Zhang G."/>
        </authorList>
    </citation>
    <scope>NUCLEOTIDE SEQUENCE [LARGE SCALE GENOMIC DNA]</scope>
    <source>
        <strain evidence="2">MS0001</strain>
        <tissue evidence="2">Whole body</tissue>
    </source>
</reference>
<proteinExistence type="predicted"/>
<name>A0A195D4D8_9HYME</name>
<evidence type="ECO:0000256" key="1">
    <source>
        <dbReference type="SAM" id="Phobius"/>
    </source>
</evidence>
<dbReference type="EMBL" id="KQ976870">
    <property type="protein sequence ID" value="KYN07765.1"/>
    <property type="molecule type" value="Genomic_DNA"/>
</dbReference>
<keyword evidence="1" id="KW-0472">Membrane</keyword>
<organism evidence="2 3">
    <name type="scientific">Cyphomyrmex costatus</name>
    <dbReference type="NCBI Taxonomy" id="456900"/>
    <lineage>
        <taxon>Eukaryota</taxon>
        <taxon>Metazoa</taxon>
        <taxon>Ecdysozoa</taxon>
        <taxon>Arthropoda</taxon>
        <taxon>Hexapoda</taxon>
        <taxon>Insecta</taxon>
        <taxon>Pterygota</taxon>
        <taxon>Neoptera</taxon>
        <taxon>Endopterygota</taxon>
        <taxon>Hymenoptera</taxon>
        <taxon>Apocrita</taxon>
        <taxon>Aculeata</taxon>
        <taxon>Formicoidea</taxon>
        <taxon>Formicidae</taxon>
        <taxon>Myrmicinae</taxon>
        <taxon>Cyphomyrmex</taxon>
    </lineage>
</organism>
<accession>A0A195D4D8</accession>
<evidence type="ECO:0000313" key="3">
    <source>
        <dbReference type="Proteomes" id="UP000078542"/>
    </source>
</evidence>